<evidence type="ECO:0000256" key="5">
    <source>
        <dbReference type="SAM" id="MobiDB-lite"/>
    </source>
</evidence>
<dbReference type="GO" id="GO:0000981">
    <property type="term" value="F:DNA-binding transcription factor activity, RNA polymerase II-specific"/>
    <property type="evidence" value="ECO:0007669"/>
    <property type="project" value="TreeGrafter"/>
</dbReference>
<dbReference type="PROSITE" id="PS00657">
    <property type="entry name" value="FORK_HEAD_1"/>
    <property type="match status" value="1"/>
</dbReference>
<feature type="compositionally biased region" description="Low complexity" evidence="5">
    <location>
        <begin position="354"/>
        <end position="365"/>
    </location>
</feature>
<keyword evidence="8" id="KW-1185">Reference proteome</keyword>
<dbReference type="GO" id="GO:0009887">
    <property type="term" value="P:animal organ morphogenesis"/>
    <property type="evidence" value="ECO:0007669"/>
    <property type="project" value="TreeGrafter"/>
</dbReference>
<keyword evidence="2 4" id="KW-0238">DNA-binding</keyword>
<dbReference type="GO" id="GO:0000978">
    <property type="term" value="F:RNA polymerase II cis-regulatory region sequence-specific DNA binding"/>
    <property type="evidence" value="ECO:0007669"/>
    <property type="project" value="TreeGrafter"/>
</dbReference>
<dbReference type="GO" id="GO:0005634">
    <property type="term" value="C:nucleus"/>
    <property type="evidence" value="ECO:0007669"/>
    <property type="project" value="UniProtKB-SubCell"/>
</dbReference>
<dbReference type="InterPro" id="IPR036390">
    <property type="entry name" value="WH_DNA-bd_sf"/>
</dbReference>
<evidence type="ECO:0000256" key="4">
    <source>
        <dbReference type="PROSITE-ProRule" id="PRU00089"/>
    </source>
</evidence>
<dbReference type="PANTHER" id="PTHR46262">
    <property type="entry name" value="FORKHEAD BOX PROTEIN BINIOU"/>
    <property type="match status" value="1"/>
</dbReference>
<dbReference type="PRINTS" id="PR00053">
    <property type="entry name" value="FORKHEAD"/>
</dbReference>
<evidence type="ECO:0000313" key="8">
    <source>
        <dbReference type="Proteomes" id="UP001497623"/>
    </source>
</evidence>
<feature type="DNA-binding region" description="Fork-head" evidence="4">
    <location>
        <begin position="68"/>
        <end position="162"/>
    </location>
</feature>
<feature type="compositionally biased region" description="Low complexity" evidence="5">
    <location>
        <begin position="324"/>
        <end position="347"/>
    </location>
</feature>
<dbReference type="EMBL" id="CAXKWB010019532">
    <property type="protein sequence ID" value="CAL4122067.1"/>
    <property type="molecule type" value="Genomic_DNA"/>
</dbReference>
<keyword evidence="3 4" id="KW-0539">Nucleus</keyword>
<dbReference type="PANTHER" id="PTHR46262:SF2">
    <property type="entry name" value="FORKHEAD BOX PROTEIN BINIOU"/>
    <property type="match status" value="1"/>
</dbReference>
<dbReference type="PROSITE" id="PS00658">
    <property type="entry name" value="FORK_HEAD_2"/>
    <property type="match status" value="1"/>
</dbReference>
<dbReference type="FunFam" id="1.10.10.10:FF:000071">
    <property type="entry name" value="Forkhead box F1"/>
    <property type="match status" value="1"/>
</dbReference>
<dbReference type="SUPFAM" id="SSF46785">
    <property type="entry name" value="Winged helix' DNA-binding domain"/>
    <property type="match status" value="1"/>
</dbReference>
<dbReference type="InterPro" id="IPR036388">
    <property type="entry name" value="WH-like_DNA-bd_sf"/>
</dbReference>
<proteinExistence type="predicted"/>
<dbReference type="AlphaFoldDB" id="A0AAV2RDW6"/>
<dbReference type="GO" id="GO:0001710">
    <property type="term" value="P:mesodermal cell fate commitment"/>
    <property type="evidence" value="ECO:0007669"/>
    <property type="project" value="UniProtKB-ARBA"/>
</dbReference>
<feature type="domain" description="Fork-head" evidence="6">
    <location>
        <begin position="68"/>
        <end position="162"/>
    </location>
</feature>
<name>A0AAV2RDW6_MEGNR</name>
<feature type="compositionally biased region" description="Low complexity" evidence="5">
    <location>
        <begin position="26"/>
        <end position="52"/>
    </location>
</feature>
<evidence type="ECO:0000313" key="7">
    <source>
        <dbReference type="EMBL" id="CAL4122067.1"/>
    </source>
</evidence>
<dbReference type="InterPro" id="IPR051770">
    <property type="entry name" value="Forkhead_box_regulator"/>
</dbReference>
<evidence type="ECO:0000256" key="2">
    <source>
        <dbReference type="ARBA" id="ARBA00023125"/>
    </source>
</evidence>
<dbReference type="SMART" id="SM00339">
    <property type="entry name" value="FH"/>
    <property type="match status" value="1"/>
</dbReference>
<gene>
    <name evidence="7" type="ORF">MNOR_LOCUS22811</name>
</gene>
<feature type="region of interest" description="Disordered" evidence="5">
    <location>
        <begin position="1"/>
        <end position="67"/>
    </location>
</feature>
<dbReference type="CDD" id="cd20020">
    <property type="entry name" value="FH_FOXF"/>
    <property type="match status" value="1"/>
</dbReference>
<sequence>MKGEEVDPLAPTPTMPSEDETPVPPTATEAPGEPNATSVVPSSTSSDKSVTGGSSGNSKRGGARRQEKPPYSYIALIVMAIQSSPQRRLTLSEIYQFLQSRFPFFRGAYTGWKNSVRHNLSLNECFLKLPKSMGRPGKGHYWAIDPTAELMFEEGSFRRRPRGFRRKVQAMKPYPMYGGSAPLGGPYDVCGSQLGQGQYAQGYYQDYAAAAAAYPQPPGSGSYGSNMYAGCSLPAYSAAGGGGEYPVPGSPGMYGGMAPASAAPLPPMGALADRDVRDMWSALTPNATPTLTPTVGYVKQSNSPTGSPGPLTPPGTEGLGGYMGLSSEHSGSGLHTPVPSSVHGSVHTSHHQSTHAAHVAAYQSSQHHHHHHHDLASIHSSSKRVAIRLESCS</sequence>
<dbReference type="InterPro" id="IPR001766">
    <property type="entry name" value="Fork_head_dom"/>
</dbReference>
<dbReference type="InterPro" id="IPR030456">
    <property type="entry name" value="TF_fork_head_CS_2"/>
</dbReference>
<dbReference type="Pfam" id="PF00250">
    <property type="entry name" value="Forkhead"/>
    <property type="match status" value="1"/>
</dbReference>
<protein>
    <recommendedName>
        <fullName evidence="6">Fork-head domain-containing protein</fullName>
    </recommendedName>
</protein>
<dbReference type="Proteomes" id="UP001497623">
    <property type="component" value="Unassembled WGS sequence"/>
</dbReference>
<feature type="region of interest" description="Disordered" evidence="5">
    <location>
        <begin position="299"/>
        <end position="382"/>
    </location>
</feature>
<organism evidence="7 8">
    <name type="scientific">Meganyctiphanes norvegica</name>
    <name type="common">Northern krill</name>
    <name type="synonym">Thysanopoda norvegica</name>
    <dbReference type="NCBI Taxonomy" id="48144"/>
    <lineage>
        <taxon>Eukaryota</taxon>
        <taxon>Metazoa</taxon>
        <taxon>Ecdysozoa</taxon>
        <taxon>Arthropoda</taxon>
        <taxon>Crustacea</taxon>
        <taxon>Multicrustacea</taxon>
        <taxon>Malacostraca</taxon>
        <taxon>Eumalacostraca</taxon>
        <taxon>Eucarida</taxon>
        <taxon>Euphausiacea</taxon>
        <taxon>Euphausiidae</taxon>
        <taxon>Meganyctiphanes</taxon>
    </lineage>
</organism>
<evidence type="ECO:0000256" key="3">
    <source>
        <dbReference type="ARBA" id="ARBA00023242"/>
    </source>
</evidence>
<comment type="caution">
    <text evidence="7">The sequence shown here is derived from an EMBL/GenBank/DDBJ whole genome shotgun (WGS) entry which is preliminary data.</text>
</comment>
<evidence type="ECO:0000259" key="6">
    <source>
        <dbReference type="PROSITE" id="PS50039"/>
    </source>
</evidence>
<dbReference type="InterPro" id="IPR018122">
    <property type="entry name" value="TF_fork_head_CS_1"/>
</dbReference>
<accession>A0AAV2RDW6</accession>
<reference evidence="7 8" key="1">
    <citation type="submission" date="2024-05" db="EMBL/GenBank/DDBJ databases">
        <authorList>
            <person name="Wallberg A."/>
        </authorList>
    </citation>
    <scope>NUCLEOTIDE SEQUENCE [LARGE SCALE GENOMIC DNA]</scope>
</reference>
<dbReference type="Gene3D" id="1.10.10.10">
    <property type="entry name" value="Winged helix-like DNA-binding domain superfamily/Winged helix DNA-binding domain"/>
    <property type="match status" value="1"/>
</dbReference>
<evidence type="ECO:0000256" key="1">
    <source>
        <dbReference type="ARBA" id="ARBA00004123"/>
    </source>
</evidence>
<comment type="subcellular location">
    <subcellularLocation>
        <location evidence="1 4">Nucleus</location>
    </subcellularLocation>
</comment>
<dbReference type="PROSITE" id="PS50039">
    <property type="entry name" value="FORK_HEAD_3"/>
    <property type="match status" value="1"/>
</dbReference>